<feature type="chain" id="PRO_5039910087" evidence="7">
    <location>
        <begin position="25"/>
        <end position="300"/>
    </location>
</feature>
<accession>A0A9J5Y2U6</accession>
<dbReference type="OrthoDB" id="1600340at2759"/>
<evidence type="ECO:0000256" key="3">
    <source>
        <dbReference type="ARBA" id="ARBA00022729"/>
    </source>
</evidence>
<organism evidence="8 9">
    <name type="scientific">Solanum commersonii</name>
    <name type="common">Commerson's wild potato</name>
    <name type="synonym">Commerson's nightshade</name>
    <dbReference type="NCBI Taxonomy" id="4109"/>
    <lineage>
        <taxon>Eukaryota</taxon>
        <taxon>Viridiplantae</taxon>
        <taxon>Streptophyta</taxon>
        <taxon>Embryophyta</taxon>
        <taxon>Tracheophyta</taxon>
        <taxon>Spermatophyta</taxon>
        <taxon>Magnoliopsida</taxon>
        <taxon>eudicotyledons</taxon>
        <taxon>Gunneridae</taxon>
        <taxon>Pentapetalae</taxon>
        <taxon>asterids</taxon>
        <taxon>lamiids</taxon>
        <taxon>Solanales</taxon>
        <taxon>Solanaceae</taxon>
        <taxon>Solanoideae</taxon>
        <taxon>Solaneae</taxon>
        <taxon>Solanum</taxon>
    </lineage>
</organism>
<evidence type="ECO:0000256" key="4">
    <source>
        <dbReference type="ARBA" id="ARBA00022989"/>
    </source>
</evidence>
<comment type="caution">
    <text evidence="8">The sequence shown here is derived from an EMBL/GenBank/DDBJ whole genome shotgun (WGS) entry which is preliminary data.</text>
</comment>
<dbReference type="Proteomes" id="UP000824120">
    <property type="component" value="Chromosome 7"/>
</dbReference>
<proteinExistence type="predicted"/>
<dbReference type="InterPro" id="IPR046956">
    <property type="entry name" value="RLP23-like"/>
</dbReference>
<evidence type="ECO:0000256" key="2">
    <source>
        <dbReference type="ARBA" id="ARBA00022692"/>
    </source>
</evidence>
<sequence length="300" mass="34189">MGKRNNPRDFLITWSLLLLKMTFGLTSREVNKTLCIEKERNALLEFKRGLNDDFGCLSTWVIKKNVANGRVLNVTKEQVMLLFLISIVSPCLLELEYLNFLDLSVNGFENSEIPRFIGSLKRLEILDLENNKLTIKDRVWLSHLSSLEFLGLGGNDFQASNWFREITKVPSLKELDLSVCGLSKFIPSPADLANSSLISLSLFNFSTSLTSIDLSHNQLIRQIDDRFGSLMYLEHLNLAINFEVKGRVPSSFRSLMYLEHLNPDMSNTQTYQWLPELFLRLSSSRKSLAVLGLNDNSLFG</sequence>
<dbReference type="InterPro" id="IPR001611">
    <property type="entry name" value="Leu-rich_rpt"/>
</dbReference>
<dbReference type="GO" id="GO:0016020">
    <property type="term" value="C:membrane"/>
    <property type="evidence" value="ECO:0007669"/>
    <property type="project" value="UniProtKB-SubCell"/>
</dbReference>
<evidence type="ECO:0000313" key="9">
    <source>
        <dbReference type="Proteomes" id="UP000824120"/>
    </source>
</evidence>
<evidence type="ECO:0000256" key="5">
    <source>
        <dbReference type="ARBA" id="ARBA00023136"/>
    </source>
</evidence>
<gene>
    <name evidence="8" type="ORF">H5410_035506</name>
</gene>
<dbReference type="PANTHER" id="PTHR48063">
    <property type="entry name" value="LRR RECEPTOR-LIKE KINASE"/>
    <property type="match status" value="1"/>
</dbReference>
<comment type="subcellular location">
    <subcellularLocation>
        <location evidence="1">Membrane</location>
        <topology evidence="1">Single-pass type I membrane protein</topology>
    </subcellularLocation>
</comment>
<evidence type="ECO:0000313" key="8">
    <source>
        <dbReference type="EMBL" id="KAG5594274.1"/>
    </source>
</evidence>
<dbReference type="EMBL" id="JACXVP010000007">
    <property type="protein sequence ID" value="KAG5594274.1"/>
    <property type="molecule type" value="Genomic_DNA"/>
</dbReference>
<dbReference type="Pfam" id="PF00560">
    <property type="entry name" value="LRR_1"/>
    <property type="match status" value="2"/>
</dbReference>
<dbReference type="InterPro" id="IPR032675">
    <property type="entry name" value="LRR_dom_sf"/>
</dbReference>
<dbReference type="Pfam" id="PF13855">
    <property type="entry name" value="LRR_8"/>
    <property type="match status" value="1"/>
</dbReference>
<dbReference type="PANTHER" id="PTHR48063:SF103">
    <property type="entry name" value="LEUCINE-RICH RECEPTOR-LIKE KINASE FAMILY PROTEIN"/>
    <property type="match status" value="1"/>
</dbReference>
<keyword evidence="3 7" id="KW-0732">Signal</keyword>
<reference evidence="8 9" key="1">
    <citation type="submission" date="2020-09" db="EMBL/GenBank/DDBJ databases">
        <title>De no assembly of potato wild relative species, Solanum commersonii.</title>
        <authorList>
            <person name="Cho K."/>
        </authorList>
    </citation>
    <scope>NUCLEOTIDE SEQUENCE [LARGE SCALE GENOMIC DNA]</scope>
    <source>
        <strain evidence="8">LZ3.2</strain>
        <tissue evidence="8">Leaf</tissue>
    </source>
</reference>
<name>A0A9J5Y2U6_SOLCO</name>
<evidence type="ECO:0000256" key="6">
    <source>
        <dbReference type="ARBA" id="ARBA00023180"/>
    </source>
</evidence>
<dbReference type="Gene3D" id="3.80.10.10">
    <property type="entry name" value="Ribonuclease Inhibitor"/>
    <property type="match status" value="2"/>
</dbReference>
<feature type="signal peptide" evidence="7">
    <location>
        <begin position="1"/>
        <end position="24"/>
    </location>
</feature>
<keyword evidence="9" id="KW-1185">Reference proteome</keyword>
<keyword evidence="6" id="KW-0325">Glycoprotein</keyword>
<protein>
    <submittedName>
        <fullName evidence="8">Uncharacterized protein</fullName>
    </submittedName>
</protein>
<keyword evidence="5" id="KW-0472">Membrane</keyword>
<evidence type="ECO:0000256" key="7">
    <source>
        <dbReference type="SAM" id="SignalP"/>
    </source>
</evidence>
<evidence type="ECO:0000256" key="1">
    <source>
        <dbReference type="ARBA" id="ARBA00004479"/>
    </source>
</evidence>
<keyword evidence="2" id="KW-0812">Transmembrane</keyword>
<keyword evidence="4" id="KW-1133">Transmembrane helix</keyword>
<dbReference type="AlphaFoldDB" id="A0A9J5Y2U6"/>
<dbReference type="SUPFAM" id="SSF52047">
    <property type="entry name" value="RNI-like"/>
    <property type="match status" value="1"/>
</dbReference>